<keyword evidence="5" id="KW-0418">Kinase</keyword>
<keyword evidence="4" id="KW-0547">Nucleotide-binding</keyword>
<evidence type="ECO:0000256" key="5">
    <source>
        <dbReference type="ARBA" id="ARBA00022777"/>
    </source>
</evidence>
<dbReference type="PANTHER" id="PTHR47634:SF9">
    <property type="entry name" value="PROTEIN KINASE DOMAIN-CONTAINING PROTEIN-RELATED"/>
    <property type="match status" value="1"/>
</dbReference>
<feature type="domain" description="Protein kinase" evidence="9">
    <location>
        <begin position="35"/>
        <end position="386"/>
    </location>
</feature>
<proteinExistence type="predicted"/>
<dbReference type="GeneID" id="98157565"/>
<evidence type="ECO:0000256" key="4">
    <source>
        <dbReference type="ARBA" id="ARBA00022741"/>
    </source>
</evidence>
<organism evidence="10 11">
    <name type="scientific">Aspergillus pseudodeflectus</name>
    <dbReference type="NCBI Taxonomy" id="176178"/>
    <lineage>
        <taxon>Eukaryota</taxon>
        <taxon>Fungi</taxon>
        <taxon>Dikarya</taxon>
        <taxon>Ascomycota</taxon>
        <taxon>Pezizomycotina</taxon>
        <taxon>Eurotiomycetes</taxon>
        <taxon>Eurotiomycetidae</taxon>
        <taxon>Eurotiales</taxon>
        <taxon>Aspergillaceae</taxon>
        <taxon>Aspergillus</taxon>
        <taxon>Aspergillus subgen. Nidulantes</taxon>
    </lineage>
</organism>
<comment type="catalytic activity">
    <reaction evidence="7">
        <text>L-threonyl-[protein] + ATP = O-phospho-L-threonyl-[protein] + ADP + H(+)</text>
        <dbReference type="Rhea" id="RHEA:46608"/>
        <dbReference type="Rhea" id="RHEA-COMP:11060"/>
        <dbReference type="Rhea" id="RHEA-COMP:11605"/>
        <dbReference type="ChEBI" id="CHEBI:15378"/>
        <dbReference type="ChEBI" id="CHEBI:30013"/>
        <dbReference type="ChEBI" id="CHEBI:30616"/>
        <dbReference type="ChEBI" id="CHEBI:61977"/>
        <dbReference type="ChEBI" id="CHEBI:456216"/>
        <dbReference type="EC" id="2.7.11.1"/>
    </reaction>
</comment>
<dbReference type="RefSeq" id="XP_070905690.1">
    <property type="nucleotide sequence ID" value="XM_071042401.1"/>
</dbReference>
<dbReference type="EC" id="2.7.11.1" evidence="1"/>
<dbReference type="PANTHER" id="PTHR47634">
    <property type="entry name" value="PROTEIN KINASE DOMAIN-CONTAINING PROTEIN-RELATED"/>
    <property type="match status" value="1"/>
</dbReference>
<evidence type="ECO:0000259" key="9">
    <source>
        <dbReference type="PROSITE" id="PS50011"/>
    </source>
</evidence>
<dbReference type="PROSITE" id="PS00108">
    <property type="entry name" value="PROTEIN_KINASE_ST"/>
    <property type="match status" value="1"/>
</dbReference>
<reference evidence="10 11" key="1">
    <citation type="submission" date="2024-07" db="EMBL/GenBank/DDBJ databases">
        <title>Section-level genome sequencing and comparative genomics of Aspergillus sections Usti and Cavernicolus.</title>
        <authorList>
            <consortium name="Lawrence Berkeley National Laboratory"/>
            <person name="Nybo J.L."/>
            <person name="Vesth T.C."/>
            <person name="Theobald S."/>
            <person name="Frisvad J.C."/>
            <person name="Larsen T.O."/>
            <person name="Kjaerboelling I."/>
            <person name="Rothschild-Mancinelli K."/>
            <person name="Lyhne E.K."/>
            <person name="Kogle M.E."/>
            <person name="Barry K."/>
            <person name="Clum A."/>
            <person name="Na H."/>
            <person name="Ledsgaard L."/>
            <person name="Lin J."/>
            <person name="Lipzen A."/>
            <person name="Kuo A."/>
            <person name="Riley R."/>
            <person name="Mondo S."/>
            <person name="LaButti K."/>
            <person name="Haridas S."/>
            <person name="Pangalinan J."/>
            <person name="Salamov A.A."/>
            <person name="Simmons B.A."/>
            <person name="Magnuson J.K."/>
            <person name="Chen J."/>
            <person name="Drula E."/>
            <person name="Henrissat B."/>
            <person name="Wiebenga A."/>
            <person name="Lubbers R.J."/>
            <person name="Gomes A.C."/>
            <person name="Macurrencykelacurrency M.R."/>
            <person name="Stajich J."/>
            <person name="Grigoriev I.V."/>
            <person name="Mortensen U.H."/>
            <person name="De vries R.P."/>
            <person name="Baker S.E."/>
            <person name="Andersen M.R."/>
        </authorList>
    </citation>
    <scope>NUCLEOTIDE SEQUENCE [LARGE SCALE GENOMIC DNA]</scope>
    <source>
        <strain evidence="10 11">CBS 756.74</strain>
    </source>
</reference>
<dbReference type="InterPro" id="IPR051334">
    <property type="entry name" value="SRPK"/>
</dbReference>
<name>A0ABR4LAV9_9EURO</name>
<evidence type="ECO:0000256" key="2">
    <source>
        <dbReference type="ARBA" id="ARBA00022527"/>
    </source>
</evidence>
<keyword evidence="11" id="KW-1185">Reference proteome</keyword>
<comment type="catalytic activity">
    <reaction evidence="8">
        <text>L-seryl-[protein] + ATP = O-phospho-L-seryl-[protein] + ADP + H(+)</text>
        <dbReference type="Rhea" id="RHEA:17989"/>
        <dbReference type="Rhea" id="RHEA-COMP:9863"/>
        <dbReference type="Rhea" id="RHEA-COMP:11604"/>
        <dbReference type="ChEBI" id="CHEBI:15378"/>
        <dbReference type="ChEBI" id="CHEBI:29999"/>
        <dbReference type="ChEBI" id="CHEBI:30616"/>
        <dbReference type="ChEBI" id="CHEBI:83421"/>
        <dbReference type="ChEBI" id="CHEBI:456216"/>
        <dbReference type="EC" id="2.7.11.1"/>
    </reaction>
</comment>
<evidence type="ECO:0000313" key="10">
    <source>
        <dbReference type="EMBL" id="KAL2861600.1"/>
    </source>
</evidence>
<sequence>MCLAQTPEFQVVRHQFIQLHSHRSYNWKHIEKRPYKLSLNVYQLSVNNWLRMKMLQNSQSDRFVALKIINNRSSLDAYHERDIEEHISRQTPIHRGRGIIRTCLDSFEVTGPDGSHLCLAYEPMREPLWILQRRFVDQRLPLPIEKAYLLILLAGLDYLQSECRFVHTDLKLDNILMTFENEDILCNFIKEQITNQPMQYKTDPTSGRTIYRCHNDFGSLDWRELRKMLPKIVDFGLATRLESDSQGQLRSETADFYPIQPDYFSADIWNIGVLTHLAEMIALFGPPPKELLAKSEAMAGFSWSTPIMNETGRLCKNGREYFNGPFFKENGEFLFDNLIPQRNLEDSIRSLEHKERQAFLSFVTLALAWNLEDMRTASELMEHPFLNG</sequence>
<evidence type="ECO:0000256" key="1">
    <source>
        <dbReference type="ARBA" id="ARBA00012513"/>
    </source>
</evidence>
<keyword evidence="6" id="KW-0067">ATP-binding</keyword>
<dbReference type="InterPro" id="IPR000719">
    <property type="entry name" value="Prot_kinase_dom"/>
</dbReference>
<evidence type="ECO:0000256" key="7">
    <source>
        <dbReference type="ARBA" id="ARBA00047899"/>
    </source>
</evidence>
<comment type="caution">
    <text evidence="10">The sequence shown here is derived from an EMBL/GenBank/DDBJ whole genome shotgun (WGS) entry which is preliminary data.</text>
</comment>
<dbReference type="EMBL" id="JBFXLR010000001">
    <property type="protein sequence ID" value="KAL2861600.1"/>
    <property type="molecule type" value="Genomic_DNA"/>
</dbReference>
<evidence type="ECO:0000256" key="3">
    <source>
        <dbReference type="ARBA" id="ARBA00022679"/>
    </source>
</evidence>
<gene>
    <name evidence="10" type="ORF">BJX68DRAFT_251538</name>
</gene>
<accession>A0ABR4LAV9</accession>
<evidence type="ECO:0000313" key="11">
    <source>
        <dbReference type="Proteomes" id="UP001610444"/>
    </source>
</evidence>
<dbReference type="SMART" id="SM00220">
    <property type="entry name" value="S_TKc"/>
    <property type="match status" value="1"/>
</dbReference>
<dbReference type="Gene3D" id="3.30.200.20">
    <property type="entry name" value="Phosphorylase Kinase, domain 1"/>
    <property type="match status" value="1"/>
</dbReference>
<evidence type="ECO:0000256" key="6">
    <source>
        <dbReference type="ARBA" id="ARBA00022840"/>
    </source>
</evidence>
<dbReference type="InterPro" id="IPR011009">
    <property type="entry name" value="Kinase-like_dom_sf"/>
</dbReference>
<dbReference type="PROSITE" id="PS50011">
    <property type="entry name" value="PROTEIN_KINASE_DOM"/>
    <property type="match status" value="1"/>
</dbReference>
<dbReference type="Gene3D" id="1.10.510.10">
    <property type="entry name" value="Transferase(Phosphotransferase) domain 1"/>
    <property type="match status" value="1"/>
</dbReference>
<evidence type="ECO:0000256" key="8">
    <source>
        <dbReference type="ARBA" id="ARBA00048679"/>
    </source>
</evidence>
<dbReference type="Proteomes" id="UP001610444">
    <property type="component" value="Unassembled WGS sequence"/>
</dbReference>
<dbReference type="SUPFAM" id="SSF56112">
    <property type="entry name" value="Protein kinase-like (PK-like)"/>
    <property type="match status" value="1"/>
</dbReference>
<protein>
    <recommendedName>
        <fullName evidence="1">non-specific serine/threonine protein kinase</fullName>
        <ecNumber evidence="1">2.7.11.1</ecNumber>
    </recommendedName>
</protein>
<dbReference type="InterPro" id="IPR008271">
    <property type="entry name" value="Ser/Thr_kinase_AS"/>
</dbReference>
<keyword evidence="3" id="KW-0808">Transferase</keyword>
<keyword evidence="2" id="KW-0723">Serine/threonine-protein kinase</keyword>